<dbReference type="GO" id="GO:0016990">
    <property type="term" value="F:arginine deiminase activity"/>
    <property type="evidence" value="ECO:0007669"/>
    <property type="project" value="TreeGrafter"/>
</dbReference>
<dbReference type="PANTHER" id="PTHR47271">
    <property type="entry name" value="ARGININE DEIMINASE"/>
    <property type="match status" value="1"/>
</dbReference>
<dbReference type="STRING" id="334253.SAMN04487943_11936"/>
<dbReference type="Gene3D" id="3.75.10.10">
    <property type="entry name" value="L-arginine/glycine Amidinotransferase, Chain A"/>
    <property type="match status" value="1"/>
</dbReference>
<dbReference type="PANTHER" id="PTHR47271:SF2">
    <property type="entry name" value="ARGININE DEIMINASE"/>
    <property type="match status" value="1"/>
</dbReference>
<dbReference type="RefSeq" id="WP_091486443.1">
    <property type="nucleotide sequence ID" value="NZ_FOTR01000019.1"/>
</dbReference>
<keyword evidence="1" id="KW-0378">Hydrolase</keyword>
<dbReference type="SUPFAM" id="SSF55909">
    <property type="entry name" value="Pentein"/>
    <property type="match status" value="1"/>
</dbReference>
<name>A0A1I4R0M7_9BACI</name>
<sequence length="276" mass="32069">MIFQQNEYDRLKRVIVCPPTYMEIRNVINETQKFYEDENIDVNIAMKQHERFVQTLNQFDIEVIELMTDSKLNEQVFTRDIGFVAGDTLFTCEMGRNIRKPEIDVLQQFLEHDDLPYIPVTTRSIEGGDIVVADDKVYVGRSLRTTTKAIEDLQKQLPEKEVIAVQIREDILHLDCCFNLVSDKVGIIYNDAFNEKERNMLHNQYDLIELTDDEQFTLGTNVFSIGNQKVISLPENKLVNEQLRKKGFEVIEIQFSEIIKSGGSFRCCTLPMERGK</sequence>
<dbReference type="Pfam" id="PF19420">
    <property type="entry name" value="DDAH_eukar"/>
    <property type="match status" value="1"/>
</dbReference>
<dbReference type="GO" id="GO:0019546">
    <property type="term" value="P:L-arginine deiminase pathway"/>
    <property type="evidence" value="ECO:0007669"/>
    <property type="project" value="TreeGrafter"/>
</dbReference>
<reference evidence="2" key="1">
    <citation type="submission" date="2016-10" db="EMBL/GenBank/DDBJ databases">
        <authorList>
            <person name="Varghese N."/>
            <person name="Submissions S."/>
        </authorList>
    </citation>
    <scope>NUCLEOTIDE SEQUENCE [LARGE SCALE GENOMIC DNA]</scope>
    <source>
        <strain evidence="2">CGMCC 1.4250</strain>
    </source>
</reference>
<gene>
    <name evidence="1" type="ORF">SAMN04487943_11936</name>
</gene>
<dbReference type="OrthoDB" id="9814070at2"/>
<evidence type="ECO:0000313" key="2">
    <source>
        <dbReference type="Proteomes" id="UP000198565"/>
    </source>
</evidence>
<dbReference type="AlphaFoldDB" id="A0A1I4R0M7"/>
<proteinExistence type="predicted"/>
<dbReference type="Proteomes" id="UP000198565">
    <property type="component" value="Unassembled WGS sequence"/>
</dbReference>
<keyword evidence="2" id="KW-1185">Reference proteome</keyword>
<organism evidence="1 2">
    <name type="scientific">Gracilibacillus orientalis</name>
    <dbReference type="NCBI Taxonomy" id="334253"/>
    <lineage>
        <taxon>Bacteria</taxon>
        <taxon>Bacillati</taxon>
        <taxon>Bacillota</taxon>
        <taxon>Bacilli</taxon>
        <taxon>Bacillales</taxon>
        <taxon>Bacillaceae</taxon>
        <taxon>Gracilibacillus</taxon>
    </lineage>
</organism>
<protein>
    <submittedName>
        <fullName evidence="1">N-Dimethylarginine dimethylaminohydrolase</fullName>
    </submittedName>
</protein>
<evidence type="ECO:0000313" key="1">
    <source>
        <dbReference type="EMBL" id="SFM45483.1"/>
    </source>
</evidence>
<accession>A0A1I4R0M7</accession>
<dbReference type="EMBL" id="FOTR01000019">
    <property type="protein sequence ID" value="SFM45483.1"/>
    <property type="molecule type" value="Genomic_DNA"/>
</dbReference>